<dbReference type="InterPro" id="IPR017384">
    <property type="entry name" value="NADH_Ub_cplx-1_asu_su-1"/>
</dbReference>
<dbReference type="AlphaFoldDB" id="A0A7E4UP40"/>
<evidence type="ECO:0000313" key="3">
    <source>
        <dbReference type="WBParaSite" id="Pan_g11066.t1"/>
    </source>
</evidence>
<keyword evidence="1" id="KW-0472">Membrane</keyword>
<keyword evidence="2" id="KW-1185">Reference proteome</keyword>
<organism evidence="2 3">
    <name type="scientific">Panagrellus redivivus</name>
    <name type="common">Microworm</name>
    <dbReference type="NCBI Taxonomy" id="6233"/>
    <lineage>
        <taxon>Eukaryota</taxon>
        <taxon>Metazoa</taxon>
        <taxon>Ecdysozoa</taxon>
        <taxon>Nematoda</taxon>
        <taxon>Chromadorea</taxon>
        <taxon>Rhabditida</taxon>
        <taxon>Tylenchina</taxon>
        <taxon>Panagrolaimomorpha</taxon>
        <taxon>Panagrolaimoidea</taxon>
        <taxon>Panagrolaimidae</taxon>
        <taxon>Panagrellus</taxon>
    </lineage>
</organism>
<dbReference type="WBParaSite" id="Pan_g11066.t1">
    <property type="protein sequence ID" value="Pan_g11066.t1"/>
    <property type="gene ID" value="Pan_g11066"/>
</dbReference>
<dbReference type="Pfam" id="PF15879">
    <property type="entry name" value="MWFE"/>
    <property type="match status" value="1"/>
</dbReference>
<keyword evidence="1" id="KW-1133">Transmembrane helix</keyword>
<sequence>MWYEQFYSGMITLGFTAIAIYVSGATNYLDNGRLHRRDLSGPHREKLLKRDHRLTGNYYKISGLESIQDAA</sequence>
<keyword evidence="1" id="KW-0812">Transmembrane</keyword>
<feature type="transmembrane region" description="Helical" evidence="1">
    <location>
        <begin position="6"/>
        <end position="29"/>
    </location>
</feature>
<proteinExistence type="predicted"/>
<accession>A0A7E4UP40</accession>
<protein>
    <submittedName>
        <fullName evidence="3">NADH dehydrogenase [ubiquinone] 1 alpha subcomplex subunit 1</fullName>
    </submittedName>
</protein>
<evidence type="ECO:0000313" key="2">
    <source>
        <dbReference type="Proteomes" id="UP000492821"/>
    </source>
</evidence>
<reference evidence="3" key="2">
    <citation type="submission" date="2020-10" db="UniProtKB">
        <authorList>
            <consortium name="WormBaseParasite"/>
        </authorList>
    </citation>
    <scope>IDENTIFICATION</scope>
</reference>
<name>A0A7E4UP40_PANRE</name>
<reference evidence="2" key="1">
    <citation type="journal article" date="2013" name="Genetics">
        <title>The draft genome and transcriptome of Panagrellus redivivus are shaped by the harsh demands of a free-living lifestyle.</title>
        <authorList>
            <person name="Srinivasan J."/>
            <person name="Dillman A.R."/>
            <person name="Macchietto M.G."/>
            <person name="Heikkinen L."/>
            <person name="Lakso M."/>
            <person name="Fracchia K.M."/>
            <person name="Antoshechkin I."/>
            <person name="Mortazavi A."/>
            <person name="Wong G."/>
            <person name="Sternberg P.W."/>
        </authorList>
    </citation>
    <scope>NUCLEOTIDE SEQUENCE [LARGE SCALE GENOMIC DNA]</scope>
    <source>
        <strain evidence="2">MT8872</strain>
    </source>
</reference>
<evidence type="ECO:0000256" key="1">
    <source>
        <dbReference type="SAM" id="Phobius"/>
    </source>
</evidence>
<dbReference type="Proteomes" id="UP000492821">
    <property type="component" value="Unassembled WGS sequence"/>
</dbReference>